<accession>A0A0D4C1B8</accession>
<dbReference type="InterPro" id="IPR042261">
    <property type="entry name" value="Lsr2-like_dimerization"/>
</dbReference>
<gene>
    <name evidence="2" type="ORF">UM93_15095</name>
</gene>
<evidence type="ECO:0000313" key="3">
    <source>
        <dbReference type="Proteomes" id="UP000061839"/>
    </source>
</evidence>
<dbReference type="HOGENOM" id="CLU_139818_1_0_11"/>
<proteinExistence type="predicted"/>
<evidence type="ECO:0000259" key="1">
    <source>
        <dbReference type="Pfam" id="PF11774"/>
    </source>
</evidence>
<organism evidence="2 3">
    <name type="scientific">Psychromicrobium lacuslunae</name>
    <dbReference type="NCBI Taxonomy" id="1618207"/>
    <lineage>
        <taxon>Bacteria</taxon>
        <taxon>Bacillati</taxon>
        <taxon>Actinomycetota</taxon>
        <taxon>Actinomycetes</taxon>
        <taxon>Micrococcales</taxon>
        <taxon>Micrococcaceae</taxon>
        <taxon>Psychromicrobium</taxon>
    </lineage>
</organism>
<dbReference type="PATRIC" id="fig|1618207.4.peg.3071"/>
<dbReference type="InterPro" id="IPR024412">
    <property type="entry name" value="Lsr2_dim_dom"/>
</dbReference>
<feature type="domain" description="Lsr2 dimerization" evidence="1">
    <location>
        <begin position="1"/>
        <end position="59"/>
    </location>
</feature>
<dbReference type="GO" id="GO:0003677">
    <property type="term" value="F:DNA binding"/>
    <property type="evidence" value="ECO:0007669"/>
    <property type="project" value="InterPro"/>
</dbReference>
<dbReference type="Proteomes" id="UP000061839">
    <property type="component" value="Chromosome"/>
</dbReference>
<dbReference type="AlphaFoldDB" id="A0A0D4C1B8"/>
<keyword evidence="3" id="KW-1185">Reference proteome</keyword>
<sequence length="110" mass="12413">MAQREVIEHIDDLTGEVVDDVRTVRFGFEGLDYEIDLSGANASEFMRILAPYLRKSRRVRRARQGASNSLPASEVPVTVKRSWLLENGFAVSKAGRMKLEHHEAYAKAHS</sequence>
<dbReference type="Gene3D" id="3.30.60.230">
    <property type="entry name" value="Lsr2, dimerization domain"/>
    <property type="match status" value="1"/>
</dbReference>
<dbReference type="STRING" id="1618207.UM93_15095"/>
<dbReference type="EMBL" id="CP011005">
    <property type="protein sequence ID" value="AJT42487.1"/>
    <property type="molecule type" value="Genomic_DNA"/>
</dbReference>
<evidence type="ECO:0000313" key="2">
    <source>
        <dbReference type="EMBL" id="AJT42487.1"/>
    </source>
</evidence>
<reference evidence="2 3" key="1">
    <citation type="journal article" date="2015" name="Genome Announc.">
        <title>Complete Genome Sequencing of Protease-Producing Novel Arthrobacter sp. Strain IHBB 11108 Using PacBio Single-Molecule Real-Time Sequencing Technology.</title>
        <authorList>
            <person name="Kiran S."/>
            <person name="Swarnkar M.K."/>
            <person name="Pal M."/>
            <person name="Thakur R."/>
            <person name="Tewari R."/>
            <person name="Singh A.K."/>
            <person name="Gulati A."/>
        </authorList>
    </citation>
    <scope>NUCLEOTIDE SEQUENCE [LARGE SCALE GENOMIC DNA]</scope>
    <source>
        <strain evidence="2 3">IHBB 11108</strain>
    </source>
</reference>
<protein>
    <recommendedName>
        <fullName evidence="1">Lsr2 dimerization domain-containing protein</fullName>
    </recommendedName>
</protein>
<dbReference type="RefSeq" id="WP_045076351.1">
    <property type="nucleotide sequence ID" value="NZ_CP011005.1"/>
</dbReference>
<dbReference type="OrthoDB" id="4113332at2"/>
<name>A0A0D4C1B8_9MICC</name>
<dbReference type="Pfam" id="PF11774">
    <property type="entry name" value="Lsr2"/>
    <property type="match status" value="1"/>
</dbReference>
<dbReference type="KEGG" id="ari:UM93_15095"/>